<dbReference type="Proteomes" id="UP000032352">
    <property type="component" value="Chromosome"/>
</dbReference>
<gene>
    <name evidence="1" type="ORF">SG34_009325</name>
</gene>
<name>A0AAF0CB00_9GAMM</name>
<evidence type="ECO:0000313" key="1">
    <source>
        <dbReference type="EMBL" id="WDE07066.1"/>
    </source>
</evidence>
<dbReference type="EMBL" id="CP059733">
    <property type="protein sequence ID" value="WDE07066.1"/>
    <property type="molecule type" value="Genomic_DNA"/>
</dbReference>
<keyword evidence="2" id="KW-1185">Reference proteome</keyword>
<reference evidence="1 2" key="2">
    <citation type="journal article" date="2022" name="Mar. Drugs">
        <title>Bioassay-Guided Fractionation Leads to the Detection of Cholic Acid Generated by the Rare Thalassomonas sp.</title>
        <authorList>
            <person name="Pheiffer F."/>
            <person name="Schneider Y.K."/>
            <person name="Hansen E.H."/>
            <person name="Andersen J.H."/>
            <person name="Isaksson J."/>
            <person name="Busche T."/>
            <person name="R C."/>
            <person name="Kalinowski J."/>
            <person name="Zyl L.V."/>
            <person name="Trindade M."/>
        </authorList>
    </citation>
    <scope>NUCLEOTIDE SEQUENCE [LARGE SCALE GENOMIC DNA]</scope>
    <source>
        <strain evidence="1 2">XOM25</strain>
    </source>
</reference>
<dbReference type="RefSeq" id="WP_274038581.1">
    <property type="nucleotide sequence ID" value="NZ_CP059733.1"/>
</dbReference>
<reference evidence="1 2" key="1">
    <citation type="journal article" date="2015" name="Genome Announc.">
        <title>Draft Genome Sequences of Marine Isolates of Thalassomonas viridans and Thalassomonas actiniarum.</title>
        <authorList>
            <person name="Olonade I."/>
            <person name="van Zyl L.J."/>
            <person name="Trindade M."/>
        </authorList>
    </citation>
    <scope>NUCLEOTIDE SEQUENCE [LARGE SCALE GENOMIC DNA]</scope>
    <source>
        <strain evidence="1 2">XOM25</strain>
    </source>
</reference>
<dbReference type="AlphaFoldDB" id="A0AAF0CB00"/>
<sequence>MSNLILSLNESSLTKDNNVLTPPGINEPVFINETGRTGIADKKAALALDAELDGEGNFILGYN</sequence>
<protein>
    <submittedName>
        <fullName evidence="1">Uncharacterized protein</fullName>
    </submittedName>
</protein>
<evidence type="ECO:0000313" key="2">
    <source>
        <dbReference type="Proteomes" id="UP000032352"/>
    </source>
</evidence>
<accession>A0AAF0CB00</accession>
<proteinExistence type="predicted"/>
<organism evidence="1 2">
    <name type="scientific">Thalassomonas viridans</name>
    <dbReference type="NCBI Taxonomy" id="137584"/>
    <lineage>
        <taxon>Bacteria</taxon>
        <taxon>Pseudomonadati</taxon>
        <taxon>Pseudomonadota</taxon>
        <taxon>Gammaproteobacteria</taxon>
        <taxon>Alteromonadales</taxon>
        <taxon>Colwelliaceae</taxon>
        <taxon>Thalassomonas</taxon>
    </lineage>
</organism>
<dbReference type="KEGG" id="tvd:SG34_009325"/>